<dbReference type="FunCoup" id="A0A804JGN1">
    <property type="interactions" value="1960"/>
</dbReference>
<accession>A0A804JGN1</accession>
<dbReference type="AlphaFoldDB" id="A0A804JGN1"/>
<dbReference type="EMBL" id="HG996471">
    <property type="protein sequence ID" value="CAG1846375.1"/>
    <property type="molecule type" value="Genomic_DNA"/>
</dbReference>
<organism evidence="2 3">
    <name type="scientific">Musa acuminata subsp. malaccensis</name>
    <name type="common">Wild banana</name>
    <name type="synonym">Musa malaccensis</name>
    <dbReference type="NCBI Taxonomy" id="214687"/>
    <lineage>
        <taxon>Eukaryota</taxon>
        <taxon>Viridiplantae</taxon>
        <taxon>Streptophyta</taxon>
        <taxon>Embryophyta</taxon>
        <taxon>Tracheophyta</taxon>
        <taxon>Spermatophyta</taxon>
        <taxon>Magnoliopsida</taxon>
        <taxon>Liliopsida</taxon>
        <taxon>Zingiberales</taxon>
        <taxon>Musaceae</taxon>
        <taxon>Musa</taxon>
    </lineage>
</organism>
<reference evidence="2" key="2">
    <citation type="submission" date="2021-05" db="UniProtKB">
        <authorList>
            <consortium name="EnsemblPlants"/>
        </authorList>
    </citation>
    <scope>IDENTIFICATION</scope>
    <source>
        <strain evidence="2">subsp. malaccensis</strain>
    </source>
</reference>
<evidence type="ECO:0000313" key="1">
    <source>
        <dbReference type="EMBL" id="CAG1846375.1"/>
    </source>
</evidence>
<sequence length="277" mass="30882">MGWEMEEEIEAVMERIWDLHDKISDAIHALSRAHFLRSIKSLAKSDARAVETAAGPCCGDGKGGFVFTKYFLAAAEDGAAMAAEARSLDAIRAALENLEDHFEFFHTVQLQQRAERDAAVAQLEQSRIVLAMRLANHQGKKYKVIEEALVFVGDVHDKGCFITPEALYDMPRSQSGDNLEDYEERRSSIFLQMVVSSLSLAKRTFRLENISGVFSHAAIFAASMLAFLQLHQISSKSCSPQMPDQLSCKRSERNTWVLDNSSQNGEIKHLDVLSARG</sequence>
<dbReference type="EnsemblPlants" id="Ma06_t15720.1">
    <property type="protein sequence ID" value="Ma06_p15720.1"/>
    <property type="gene ID" value="Ma06_g15720"/>
</dbReference>
<gene>
    <name evidence="1" type="ORF">GSMUA_161700.1</name>
</gene>
<evidence type="ECO:0000313" key="3">
    <source>
        <dbReference type="Proteomes" id="UP000012960"/>
    </source>
</evidence>
<keyword evidence="3" id="KW-1185">Reference proteome</keyword>
<dbReference type="OrthoDB" id="1613918at2759"/>
<dbReference type="Gramene" id="Ma06_t15720.1">
    <property type="protein sequence ID" value="Ma06_p15720.1"/>
    <property type="gene ID" value="Ma06_g15720"/>
</dbReference>
<reference evidence="1" key="1">
    <citation type="submission" date="2021-03" db="EMBL/GenBank/DDBJ databases">
        <authorList>
            <consortium name="Genoscope - CEA"/>
            <person name="William W."/>
        </authorList>
    </citation>
    <scope>NUCLEOTIDE SEQUENCE</scope>
    <source>
        <strain evidence="1">Doubled-haploid Pahang</strain>
    </source>
</reference>
<dbReference type="InterPro" id="IPR038939">
    <property type="entry name" value="PDV1/PDV2"/>
</dbReference>
<dbReference type="KEGG" id="mus:103987789"/>
<dbReference type="OMA" id="PAMEYRK"/>
<evidence type="ECO:0000313" key="2">
    <source>
        <dbReference type="EnsemblPlants" id="Ma06_p15720.1"/>
    </source>
</evidence>
<dbReference type="GO" id="GO:0010020">
    <property type="term" value="P:chloroplast fission"/>
    <property type="evidence" value="ECO:0007669"/>
    <property type="project" value="InterPro"/>
</dbReference>
<name>A0A804JGN1_MUSAM</name>
<proteinExistence type="predicted"/>
<dbReference type="PANTHER" id="PTHR33600:SF4">
    <property type="entry name" value="PLASTID DIVISION PROTEIN PDV1"/>
    <property type="match status" value="1"/>
</dbReference>
<dbReference type="PANTHER" id="PTHR33600">
    <property type="entry name" value="PLASTID DIVISION PROTEIN PDV2"/>
    <property type="match status" value="1"/>
</dbReference>
<protein>
    <submittedName>
        <fullName evidence="1">(wild Malaysian banana) hypothetical protein</fullName>
    </submittedName>
</protein>
<dbReference type="Proteomes" id="UP000012960">
    <property type="component" value="Unplaced"/>
</dbReference>